<organism evidence="1 2">
    <name type="scientific">Dreissena polymorpha</name>
    <name type="common">Zebra mussel</name>
    <name type="synonym">Mytilus polymorpha</name>
    <dbReference type="NCBI Taxonomy" id="45954"/>
    <lineage>
        <taxon>Eukaryota</taxon>
        <taxon>Metazoa</taxon>
        <taxon>Spiralia</taxon>
        <taxon>Lophotrochozoa</taxon>
        <taxon>Mollusca</taxon>
        <taxon>Bivalvia</taxon>
        <taxon>Autobranchia</taxon>
        <taxon>Heteroconchia</taxon>
        <taxon>Euheterodonta</taxon>
        <taxon>Imparidentia</taxon>
        <taxon>Neoheterodontei</taxon>
        <taxon>Myida</taxon>
        <taxon>Dreissenoidea</taxon>
        <taxon>Dreissenidae</taxon>
        <taxon>Dreissena</taxon>
    </lineage>
</organism>
<keyword evidence="2" id="KW-1185">Reference proteome</keyword>
<name>A0A9D4CZI2_DREPO</name>
<reference evidence="1" key="1">
    <citation type="journal article" date="2019" name="bioRxiv">
        <title>The Genome of the Zebra Mussel, Dreissena polymorpha: A Resource for Invasive Species Research.</title>
        <authorList>
            <person name="McCartney M.A."/>
            <person name="Auch B."/>
            <person name="Kono T."/>
            <person name="Mallez S."/>
            <person name="Zhang Y."/>
            <person name="Obille A."/>
            <person name="Becker A."/>
            <person name="Abrahante J.E."/>
            <person name="Garbe J."/>
            <person name="Badalamenti J.P."/>
            <person name="Herman A."/>
            <person name="Mangelson H."/>
            <person name="Liachko I."/>
            <person name="Sullivan S."/>
            <person name="Sone E.D."/>
            <person name="Koren S."/>
            <person name="Silverstein K.A.T."/>
            <person name="Beckman K.B."/>
            <person name="Gohl D.M."/>
        </authorList>
    </citation>
    <scope>NUCLEOTIDE SEQUENCE</scope>
    <source>
        <strain evidence="1">Duluth1</strain>
        <tissue evidence="1">Whole animal</tissue>
    </source>
</reference>
<feature type="non-terminal residue" evidence="1">
    <location>
        <position position="1"/>
    </location>
</feature>
<dbReference type="Proteomes" id="UP000828390">
    <property type="component" value="Unassembled WGS sequence"/>
</dbReference>
<evidence type="ECO:0000313" key="2">
    <source>
        <dbReference type="Proteomes" id="UP000828390"/>
    </source>
</evidence>
<dbReference type="AlphaFoldDB" id="A0A9D4CZI2"/>
<reference evidence="1" key="2">
    <citation type="submission" date="2020-11" db="EMBL/GenBank/DDBJ databases">
        <authorList>
            <person name="McCartney M.A."/>
            <person name="Auch B."/>
            <person name="Kono T."/>
            <person name="Mallez S."/>
            <person name="Becker A."/>
            <person name="Gohl D.M."/>
            <person name="Silverstein K.A.T."/>
            <person name="Koren S."/>
            <person name="Bechman K.B."/>
            <person name="Herman A."/>
            <person name="Abrahante J.E."/>
            <person name="Garbe J."/>
        </authorList>
    </citation>
    <scope>NUCLEOTIDE SEQUENCE</scope>
    <source>
        <strain evidence="1">Duluth1</strain>
        <tissue evidence="1">Whole animal</tissue>
    </source>
</reference>
<dbReference type="EMBL" id="JAIWYP010000011">
    <property type="protein sequence ID" value="KAH3736366.1"/>
    <property type="molecule type" value="Genomic_DNA"/>
</dbReference>
<sequence length="62" mass="7084">MAAKKHQKVASKISSSLAYTFVTQMGVYDSLWKSQERIRRFHTIADGIDGIEVFDLDFPFMA</sequence>
<comment type="caution">
    <text evidence="1">The sequence shown here is derived from an EMBL/GenBank/DDBJ whole genome shotgun (WGS) entry which is preliminary data.</text>
</comment>
<gene>
    <name evidence="1" type="ORF">DPMN_042929</name>
</gene>
<evidence type="ECO:0000313" key="1">
    <source>
        <dbReference type="EMBL" id="KAH3736366.1"/>
    </source>
</evidence>
<accession>A0A9D4CZI2</accession>
<proteinExistence type="predicted"/>
<protein>
    <submittedName>
        <fullName evidence="1">Uncharacterized protein</fullName>
    </submittedName>
</protein>